<dbReference type="AlphaFoldDB" id="A0A5N5TJC8"/>
<gene>
    <name evidence="1" type="ORF">Anas_01456</name>
</gene>
<dbReference type="InterPro" id="IPR036116">
    <property type="entry name" value="FN3_sf"/>
</dbReference>
<dbReference type="EMBL" id="SEYY01001082">
    <property type="protein sequence ID" value="KAB7505870.1"/>
    <property type="molecule type" value="Genomic_DNA"/>
</dbReference>
<dbReference type="Gene3D" id="2.60.40.10">
    <property type="entry name" value="Immunoglobulins"/>
    <property type="match status" value="1"/>
</dbReference>
<organism evidence="1 2">
    <name type="scientific">Armadillidium nasatum</name>
    <dbReference type="NCBI Taxonomy" id="96803"/>
    <lineage>
        <taxon>Eukaryota</taxon>
        <taxon>Metazoa</taxon>
        <taxon>Ecdysozoa</taxon>
        <taxon>Arthropoda</taxon>
        <taxon>Crustacea</taxon>
        <taxon>Multicrustacea</taxon>
        <taxon>Malacostraca</taxon>
        <taxon>Eumalacostraca</taxon>
        <taxon>Peracarida</taxon>
        <taxon>Isopoda</taxon>
        <taxon>Oniscidea</taxon>
        <taxon>Crinocheta</taxon>
        <taxon>Armadillidiidae</taxon>
        <taxon>Armadillidium</taxon>
    </lineage>
</organism>
<feature type="non-terminal residue" evidence="1">
    <location>
        <position position="124"/>
    </location>
</feature>
<accession>A0A5N5TJC8</accession>
<dbReference type="OrthoDB" id="6612654at2759"/>
<dbReference type="InterPro" id="IPR013783">
    <property type="entry name" value="Ig-like_fold"/>
</dbReference>
<proteinExistence type="predicted"/>
<dbReference type="Proteomes" id="UP000326759">
    <property type="component" value="Unassembled WGS sequence"/>
</dbReference>
<evidence type="ECO:0008006" key="3">
    <source>
        <dbReference type="Google" id="ProtNLM"/>
    </source>
</evidence>
<comment type="caution">
    <text evidence="1">The sequence shown here is derived from an EMBL/GenBank/DDBJ whole genome shotgun (WGS) entry which is preliminary data.</text>
</comment>
<sequence length="124" mass="14547">MNAPCKIFHTHLNAAPGSTNGSILLNWMHNFCSVDYRYLYGYQIFYRPVNKNISKYEKRDVCDDKLFKKIIVELKEVHEPMCMELELKCLTPNTRYAIYVESLAVDNIKYQIESTIVYATTYSD</sequence>
<name>A0A5N5TJC8_9CRUS</name>
<evidence type="ECO:0000313" key="1">
    <source>
        <dbReference type="EMBL" id="KAB7505870.1"/>
    </source>
</evidence>
<protein>
    <recommendedName>
        <fullName evidence="3">Fibronectin type-III domain-containing protein</fullName>
    </recommendedName>
</protein>
<keyword evidence="2" id="KW-1185">Reference proteome</keyword>
<reference evidence="1 2" key="1">
    <citation type="journal article" date="2019" name="PLoS Biol.">
        <title>Sex chromosomes control vertical transmission of feminizing Wolbachia symbionts in an isopod.</title>
        <authorList>
            <person name="Becking T."/>
            <person name="Chebbi M.A."/>
            <person name="Giraud I."/>
            <person name="Moumen B."/>
            <person name="Laverre T."/>
            <person name="Caubet Y."/>
            <person name="Peccoud J."/>
            <person name="Gilbert C."/>
            <person name="Cordaux R."/>
        </authorList>
    </citation>
    <scope>NUCLEOTIDE SEQUENCE [LARGE SCALE GENOMIC DNA]</scope>
    <source>
        <strain evidence="1">ANa2</strain>
        <tissue evidence="1">Whole body excluding digestive tract and cuticle</tissue>
    </source>
</reference>
<dbReference type="SUPFAM" id="SSF49265">
    <property type="entry name" value="Fibronectin type III"/>
    <property type="match status" value="1"/>
</dbReference>
<evidence type="ECO:0000313" key="2">
    <source>
        <dbReference type="Proteomes" id="UP000326759"/>
    </source>
</evidence>